<evidence type="ECO:0000313" key="3">
    <source>
        <dbReference type="EMBL" id="TNN33853.1"/>
    </source>
</evidence>
<comment type="caution">
    <text evidence="3">The sequence shown here is derived from an EMBL/GenBank/DDBJ whole genome shotgun (WGS) entry which is preliminary data.</text>
</comment>
<evidence type="ECO:0000256" key="1">
    <source>
        <dbReference type="SAM" id="MobiDB-lite"/>
    </source>
</evidence>
<protein>
    <submittedName>
        <fullName evidence="3">Uncharacterized protein</fullName>
    </submittedName>
</protein>
<organism evidence="3 4">
    <name type="scientific">Liparis tanakae</name>
    <name type="common">Tanaka's snailfish</name>
    <dbReference type="NCBI Taxonomy" id="230148"/>
    <lineage>
        <taxon>Eukaryota</taxon>
        <taxon>Metazoa</taxon>
        <taxon>Chordata</taxon>
        <taxon>Craniata</taxon>
        <taxon>Vertebrata</taxon>
        <taxon>Euteleostomi</taxon>
        <taxon>Actinopterygii</taxon>
        <taxon>Neopterygii</taxon>
        <taxon>Teleostei</taxon>
        <taxon>Neoteleostei</taxon>
        <taxon>Acanthomorphata</taxon>
        <taxon>Eupercaria</taxon>
        <taxon>Perciformes</taxon>
        <taxon>Cottioidei</taxon>
        <taxon>Cottales</taxon>
        <taxon>Liparidae</taxon>
        <taxon>Liparis</taxon>
    </lineage>
</organism>
<feature type="signal peptide" evidence="2">
    <location>
        <begin position="1"/>
        <end position="22"/>
    </location>
</feature>
<dbReference type="Proteomes" id="UP000314294">
    <property type="component" value="Unassembled WGS sequence"/>
</dbReference>
<feature type="region of interest" description="Disordered" evidence="1">
    <location>
        <begin position="21"/>
        <end position="47"/>
    </location>
</feature>
<keyword evidence="2" id="KW-0732">Signal</keyword>
<dbReference type="AlphaFoldDB" id="A0A4Z2EYK9"/>
<sequence>MACWSSGVSWSLLVSGQGAGGAWDSCGRQEDPLPPGGPEGPAETGTSTAAPRLHLCILGLQVLDPEDQVLHLPPQNGVHGRQLDPRVLQVQLDPRVLQVQLDPRVLQVHLDPQVLQVQPKPLLHLREEDLKMKTLETKAPNKRARKLRCVEDREQRKGNKRGGNEKR</sequence>
<gene>
    <name evidence="3" type="ORF">EYF80_055988</name>
</gene>
<reference evidence="3 4" key="1">
    <citation type="submission" date="2019-03" db="EMBL/GenBank/DDBJ databases">
        <title>First draft genome of Liparis tanakae, snailfish: a comprehensive survey of snailfish specific genes.</title>
        <authorList>
            <person name="Kim W."/>
            <person name="Song I."/>
            <person name="Jeong J.-H."/>
            <person name="Kim D."/>
            <person name="Kim S."/>
            <person name="Ryu S."/>
            <person name="Song J.Y."/>
            <person name="Lee S.K."/>
        </authorList>
    </citation>
    <scope>NUCLEOTIDE SEQUENCE [LARGE SCALE GENOMIC DNA]</scope>
    <source>
        <tissue evidence="3">Muscle</tissue>
    </source>
</reference>
<name>A0A4Z2EYK9_9TELE</name>
<dbReference type="EMBL" id="SRLO01002112">
    <property type="protein sequence ID" value="TNN33853.1"/>
    <property type="molecule type" value="Genomic_DNA"/>
</dbReference>
<feature type="chain" id="PRO_5021194027" evidence="2">
    <location>
        <begin position="23"/>
        <end position="167"/>
    </location>
</feature>
<feature type="region of interest" description="Disordered" evidence="1">
    <location>
        <begin position="134"/>
        <end position="167"/>
    </location>
</feature>
<proteinExistence type="predicted"/>
<evidence type="ECO:0000313" key="4">
    <source>
        <dbReference type="Proteomes" id="UP000314294"/>
    </source>
</evidence>
<evidence type="ECO:0000256" key="2">
    <source>
        <dbReference type="SAM" id="SignalP"/>
    </source>
</evidence>
<accession>A0A4Z2EYK9</accession>
<keyword evidence="4" id="KW-1185">Reference proteome</keyword>
<feature type="compositionally biased region" description="Basic and acidic residues" evidence="1">
    <location>
        <begin position="148"/>
        <end position="167"/>
    </location>
</feature>